<dbReference type="Pfam" id="PF05962">
    <property type="entry name" value="HutD"/>
    <property type="match status" value="1"/>
</dbReference>
<dbReference type="InterPro" id="IPR011051">
    <property type="entry name" value="RmlC_Cupin_sf"/>
</dbReference>
<evidence type="ECO:0000313" key="1">
    <source>
        <dbReference type="EMBL" id="MFF0452925.1"/>
    </source>
</evidence>
<evidence type="ECO:0000313" key="2">
    <source>
        <dbReference type="Proteomes" id="UP001601521"/>
    </source>
</evidence>
<dbReference type="SUPFAM" id="SSF51182">
    <property type="entry name" value="RmlC-like cupins"/>
    <property type="match status" value="1"/>
</dbReference>
<proteinExistence type="predicted"/>
<comment type="caution">
    <text evidence="1">The sequence shown here is derived from an EMBL/GenBank/DDBJ whole genome shotgun (WGS) entry which is preliminary data.</text>
</comment>
<dbReference type="EMBL" id="JBIALX010000002">
    <property type="protein sequence ID" value="MFF0452925.1"/>
    <property type="molecule type" value="Genomic_DNA"/>
</dbReference>
<dbReference type="PANTHER" id="PTHR37943">
    <property type="entry name" value="PROTEIN VES"/>
    <property type="match status" value="1"/>
</dbReference>
<dbReference type="PANTHER" id="PTHR37943:SF1">
    <property type="entry name" value="PROTEIN VES"/>
    <property type="match status" value="1"/>
</dbReference>
<name>A0ABW6NCQ2_9NOCA</name>
<gene>
    <name evidence="1" type="ORF">ACFYTH_06100</name>
</gene>
<keyword evidence="2" id="KW-1185">Reference proteome</keyword>
<organism evidence="1 2">
    <name type="scientific">Nocardia africana</name>
    <dbReference type="NCBI Taxonomy" id="134964"/>
    <lineage>
        <taxon>Bacteria</taxon>
        <taxon>Bacillati</taxon>
        <taxon>Actinomycetota</taxon>
        <taxon>Actinomycetes</taxon>
        <taxon>Mycobacteriales</taxon>
        <taxon>Nocardiaceae</taxon>
        <taxon>Nocardia</taxon>
    </lineage>
</organism>
<reference evidence="1 2" key="1">
    <citation type="submission" date="2024-10" db="EMBL/GenBank/DDBJ databases">
        <title>The Natural Products Discovery Center: Release of the First 8490 Sequenced Strains for Exploring Actinobacteria Biosynthetic Diversity.</title>
        <authorList>
            <person name="Kalkreuter E."/>
            <person name="Kautsar S.A."/>
            <person name="Yang D."/>
            <person name="Bader C.D."/>
            <person name="Teijaro C.N."/>
            <person name="Fluegel L."/>
            <person name="Davis C.M."/>
            <person name="Simpson J.R."/>
            <person name="Lauterbach L."/>
            <person name="Steele A.D."/>
            <person name="Gui C."/>
            <person name="Meng S."/>
            <person name="Li G."/>
            <person name="Viehrig K."/>
            <person name="Ye F."/>
            <person name="Su P."/>
            <person name="Kiefer A.F."/>
            <person name="Nichols A."/>
            <person name="Cepeda A.J."/>
            <person name="Yan W."/>
            <person name="Fan B."/>
            <person name="Jiang Y."/>
            <person name="Adhikari A."/>
            <person name="Zheng C.-J."/>
            <person name="Schuster L."/>
            <person name="Cowan T.M."/>
            <person name="Smanski M.J."/>
            <person name="Chevrette M.G."/>
            <person name="De Carvalho L.P.S."/>
            <person name="Shen B."/>
        </authorList>
    </citation>
    <scope>NUCLEOTIDE SEQUENCE [LARGE SCALE GENOMIC DNA]</scope>
    <source>
        <strain evidence="1 2">NPDC004550</strain>
    </source>
</reference>
<sequence length="155" mass="16554">MMVLDPARVVPSPWRNGGGATRELAVSTAPCGNILWRISVADLDRDAAFSVFPGMDRLFTALGTLRLIVDGSPVDMLAGCQMRFTGETPVSVSLPAPTRALNVMTRRGFCHAEVALRRAHPASGESAPEGSAVATVDLDEVLADVRLFLLPKDPR</sequence>
<dbReference type="InterPro" id="IPR014710">
    <property type="entry name" value="RmlC-like_jellyroll"/>
</dbReference>
<protein>
    <submittedName>
        <fullName evidence="1">HutD family protein</fullName>
    </submittedName>
</protein>
<dbReference type="Proteomes" id="UP001601521">
    <property type="component" value="Unassembled WGS sequence"/>
</dbReference>
<dbReference type="RefSeq" id="WP_387249672.1">
    <property type="nucleotide sequence ID" value="NZ_JBIALX010000002.1"/>
</dbReference>
<dbReference type="Gene3D" id="2.60.120.10">
    <property type="entry name" value="Jelly Rolls"/>
    <property type="match status" value="1"/>
</dbReference>
<dbReference type="InterPro" id="IPR010282">
    <property type="entry name" value="Uncharacterised_HutD/Ves"/>
</dbReference>
<accession>A0ABW6NCQ2</accession>